<organism evidence="5 6">
    <name type="scientific">Methylocystis echinoides</name>
    <dbReference type="NCBI Taxonomy" id="29468"/>
    <lineage>
        <taxon>Bacteria</taxon>
        <taxon>Pseudomonadati</taxon>
        <taxon>Pseudomonadota</taxon>
        <taxon>Alphaproteobacteria</taxon>
        <taxon>Hyphomicrobiales</taxon>
        <taxon>Methylocystaceae</taxon>
        <taxon>Methylocystis</taxon>
    </lineage>
</organism>
<evidence type="ECO:0000256" key="3">
    <source>
        <dbReference type="ARBA" id="ARBA00023186"/>
    </source>
</evidence>
<keyword evidence="1 4" id="KW-0732">Signal</keyword>
<dbReference type="NCBIfam" id="NF007576">
    <property type="entry name" value="PRK10208.1"/>
    <property type="match status" value="1"/>
</dbReference>
<feature type="chain" id="PRO_5040982315" description="Acid stress chaperone HdeA" evidence="4">
    <location>
        <begin position="21"/>
        <end position="113"/>
    </location>
</feature>
<comment type="caution">
    <text evidence="5">The sequence shown here is derived from an EMBL/GenBank/DDBJ whole genome shotgun (WGS) entry which is preliminary data.</text>
</comment>
<evidence type="ECO:0000313" key="6">
    <source>
        <dbReference type="Proteomes" id="UP001144323"/>
    </source>
</evidence>
<dbReference type="Proteomes" id="UP001144323">
    <property type="component" value="Unassembled WGS sequence"/>
</dbReference>
<protein>
    <recommendedName>
        <fullName evidence="7">Acid stress chaperone HdeA</fullName>
    </recommendedName>
</protein>
<keyword evidence="3" id="KW-0143">Chaperone</keyword>
<evidence type="ECO:0008006" key="7">
    <source>
        <dbReference type="Google" id="ProtNLM"/>
    </source>
</evidence>
<dbReference type="GO" id="GO:0030288">
    <property type="term" value="C:outer membrane-bounded periplasmic space"/>
    <property type="evidence" value="ECO:0007669"/>
    <property type="project" value="InterPro"/>
</dbReference>
<dbReference type="Gene3D" id="1.10.890.10">
    <property type="entry name" value="HNS-dependent expression A"/>
    <property type="match status" value="1"/>
</dbReference>
<keyword evidence="6" id="KW-1185">Reference proteome</keyword>
<reference evidence="5" key="1">
    <citation type="journal article" date="2023" name="Int. J. Syst. Evol. Microbiol.">
        <title>Methylocystis iwaonis sp. nov., a type II methane-oxidizing bacterium from surface soil of a rice paddy field in Japan, and emended description of the genus Methylocystis (ex Whittenbury et al. 1970) Bowman et al. 1993.</title>
        <authorList>
            <person name="Kaise H."/>
            <person name="Sawadogo J.B."/>
            <person name="Alam M.S."/>
            <person name="Ueno C."/>
            <person name="Dianou D."/>
            <person name="Shinjo R."/>
            <person name="Asakawa S."/>
        </authorList>
    </citation>
    <scope>NUCLEOTIDE SEQUENCE</scope>
    <source>
        <strain evidence="5">LMG27198</strain>
    </source>
</reference>
<dbReference type="InterPro" id="IPR010486">
    <property type="entry name" value="HNS-dep_expression_A/B"/>
</dbReference>
<sequence>MTFRYALLLGAAVAAQTAYAETSAKPVAKWTCDEFLAVEGDFQPKVVYWATAKSKSGKPGSIVDIEGTEKVVPVVIDDCKKAPSESFMTKLKNAWKSLEADAKADLKKVKEKL</sequence>
<dbReference type="EMBL" id="BSEC01000001">
    <property type="protein sequence ID" value="GLI92690.1"/>
    <property type="molecule type" value="Genomic_DNA"/>
</dbReference>
<keyword evidence="2" id="KW-0574">Periplasm</keyword>
<dbReference type="AlphaFoldDB" id="A0A9W6LRK0"/>
<name>A0A9W6LRK0_9HYPH</name>
<gene>
    <name evidence="5" type="ORF">LMG27198_16820</name>
</gene>
<evidence type="ECO:0000313" key="5">
    <source>
        <dbReference type="EMBL" id="GLI92690.1"/>
    </source>
</evidence>
<dbReference type="Pfam" id="PF06411">
    <property type="entry name" value="HdeA"/>
    <property type="match status" value="1"/>
</dbReference>
<proteinExistence type="predicted"/>
<feature type="signal peptide" evidence="4">
    <location>
        <begin position="1"/>
        <end position="20"/>
    </location>
</feature>
<accession>A0A9W6LRK0</accession>
<dbReference type="InterPro" id="IPR036831">
    <property type="entry name" value="HdeA_sf"/>
</dbReference>
<dbReference type="SUPFAM" id="SSF47752">
    <property type="entry name" value="Protein HNS-dependent expression A, HdeA"/>
    <property type="match status" value="1"/>
</dbReference>
<dbReference type="RefSeq" id="WP_281802048.1">
    <property type="nucleotide sequence ID" value="NZ_BSEC01000001.1"/>
</dbReference>
<evidence type="ECO:0000256" key="4">
    <source>
        <dbReference type="SAM" id="SignalP"/>
    </source>
</evidence>
<dbReference type="InterPro" id="IPR038303">
    <property type="entry name" value="HdeA/HdeB_sf"/>
</dbReference>
<evidence type="ECO:0000256" key="1">
    <source>
        <dbReference type="ARBA" id="ARBA00022729"/>
    </source>
</evidence>
<evidence type="ECO:0000256" key="2">
    <source>
        <dbReference type="ARBA" id="ARBA00022764"/>
    </source>
</evidence>
<dbReference type="GO" id="GO:0071468">
    <property type="term" value="P:cellular response to acidic pH"/>
    <property type="evidence" value="ECO:0007669"/>
    <property type="project" value="InterPro"/>
</dbReference>